<protein>
    <submittedName>
        <fullName evidence="4">IS110 family transposase</fullName>
    </submittedName>
</protein>
<dbReference type="InterPro" id="IPR047650">
    <property type="entry name" value="Transpos_IS110"/>
</dbReference>
<evidence type="ECO:0000313" key="4">
    <source>
        <dbReference type="EMBL" id="MDS1116371.1"/>
    </source>
</evidence>
<evidence type="ECO:0000313" key="5">
    <source>
        <dbReference type="Proteomes" id="UP001265083"/>
    </source>
</evidence>
<organism evidence="4 5">
    <name type="scientific">Gordonia westfalica</name>
    <dbReference type="NCBI Taxonomy" id="158898"/>
    <lineage>
        <taxon>Bacteria</taxon>
        <taxon>Bacillati</taxon>
        <taxon>Actinomycetota</taxon>
        <taxon>Actinomycetes</taxon>
        <taxon>Mycobacteriales</taxon>
        <taxon>Gordoniaceae</taxon>
        <taxon>Gordonia</taxon>
    </lineage>
</organism>
<keyword evidence="5" id="KW-1185">Reference proteome</keyword>
<comment type="caution">
    <text evidence="4">The sequence shown here is derived from an EMBL/GenBank/DDBJ whole genome shotgun (WGS) entry which is preliminary data.</text>
</comment>
<keyword evidence="1" id="KW-0175">Coiled coil</keyword>
<dbReference type="InterPro" id="IPR003346">
    <property type="entry name" value="Transposase_20"/>
</dbReference>
<name>A0ABU2GY89_9ACTN</name>
<dbReference type="Proteomes" id="UP001265083">
    <property type="component" value="Unassembled WGS sequence"/>
</dbReference>
<proteinExistence type="predicted"/>
<dbReference type="InterPro" id="IPR002525">
    <property type="entry name" value="Transp_IS110-like_N"/>
</dbReference>
<evidence type="ECO:0000256" key="1">
    <source>
        <dbReference type="SAM" id="Coils"/>
    </source>
</evidence>
<dbReference type="NCBIfam" id="NF033542">
    <property type="entry name" value="transpos_IS110"/>
    <property type="match status" value="1"/>
</dbReference>
<evidence type="ECO:0000259" key="3">
    <source>
        <dbReference type="Pfam" id="PF02371"/>
    </source>
</evidence>
<dbReference type="RefSeq" id="WP_310952169.1">
    <property type="nucleotide sequence ID" value="NZ_JAVLUS010000024.1"/>
</dbReference>
<dbReference type="Gene3D" id="3.30.420.40">
    <property type="match status" value="1"/>
</dbReference>
<dbReference type="PANTHER" id="PTHR33055">
    <property type="entry name" value="TRANSPOSASE FOR INSERTION SEQUENCE ELEMENT IS1111A"/>
    <property type="match status" value="1"/>
</dbReference>
<dbReference type="PANTHER" id="PTHR33055:SF3">
    <property type="entry name" value="PUTATIVE TRANSPOSASE FOR IS117-RELATED"/>
    <property type="match status" value="1"/>
</dbReference>
<evidence type="ECO:0000259" key="2">
    <source>
        <dbReference type="Pfam" id="PF01548"/>
    </source>
</evidence>
<reference evidence="4 5" key="1">
    <citation type="submission" date="2023-08" db="EMBL/GenBank/DDBJ databases">
        <title>Bioegradation of LLDPE and BLDPE plastic by marine bacteria from coast plastic debris.</title>
        <authorList>
            <person name="Rong Z."/>
        </authorList>
    </citation>
    <scope>NUCLEOTIDE SEQUENCE [LARGE SCALE GENOMIC DNA]</scope>
    <source>
        <strain evidence="4 5">Z-2</strain>
    </source>
</reference>
<dbReference type="Pfam" id="PF01548">
    <property type="entry name" value="DEDD_Tnp_IS110"/>
    <property type="match status" value="1"/>
</dbReference>
<feature type="coiled-coil region" evidence="1">
    <location>
        <begin position="236"/>
        <end position="263"/>
    </location>
</feature>
<gene>
    <name evidence="4" type="ORF">RD149_21745</name>
</gene>
<feature type="domain" description="Transposase IS110-like N-terminal" evidence="2">
    <location>
        <begin position="7"/>
        <end position="160"/>
    </location>
</feature>
<sequence>MDEIVWVGIDVGRHAHHAAAVDEAGTVLWSRRLPNDQLAIEALVDRVADMKLVVWAIDMTAPESALLRHVLAARRQEIRYVPGRVVHSMTGAFAGEGKTDARDAVVIAQTARLRGDLSAITAPDDVAIELDLLTGHRNDFVAERTRGINRLRGLLTRIFPALERCFDYSTLTGLAFLTRFATPSAIAAVSDDEIYEHLRGHGVRRPTIPKMINKARAAAASQTIALPGEATTALLVQQAAASLMALTRQIAELDKQITEVFRRHRHARILESVPGIGTRSGAELVAITGGDLTSFGSAAKLAAYAGLAPVPHDSGNRRGTLRRPQRYHRGLRKVFYMAALNSSQRDGPSREFYQRKRREKRSHVHVLIALARRLVDVVWALLRDGREWTAVSPPLAEGVVPSVSPSGGPVRA</sequence>
<dbReference type="EMBL" id="JAVLUS010000024">
    <property type="protein sequence ID" value="MDS1116371.1"/>
    <property type="molecule type" value="Genomic_DNA"/>
</dbReference>
<accession>A0ABU2GY89</accession>
<feature type="domain" description="Transposase IS116/IS110/IS902 C-terminal" evidence="3">
    <location>
        <begin position="267"/>
        <end position="354"/>
    </location>
</feature>
<dbReference type="Pfam" id="PF02371">
    <property type="entry name" value="Transposase_20"/>
    <property type="match status" value="1"/>
</dbReference>